<feature type="compositionally biased region" description="Basic and acidic residues" evidence="1">
    <location>
        <begin position="919"/>
        <end position="933"/>
    </location>
</feature>
<feature type="compositionally biased region" description="Basic and acidic residues" evidence="1">
    <location>
        <begin position="426"/>
        <end position="492"/>
    </location>
</feature>
<dbReference type="Proteomes" id="UP000241462">
    <property type="component" value="Unassembled WGS sequence"/>
</dbReference>
<protein>
    <recommendedName>
        <fullName evidence="2">DUF8035 domain-containing protein</fullName>
    </recommendedName>
</protein>
<feature type="compositionally biased region" description="Basic and acidic residues" evidence="1">
    <location>
        <begin position="860"/>
        <end position="884"/>
    </location>
</feature>
<feature type="compositionally biased region" description="Basic and acidic residues" evidence="1">
    <location>
        <begin position="208"/>
        <end position="233"/>
    </location>
</feature>
<feature type="compositionally biased region" description="Acidic residues" evidence="1">
    <location>
        <begin position="830"/>
        <end position="839"/>
    </location>
</feature>
<proteinExistence type="predicted"/>
<feature type="compositionally biased region" description="Basic and acidic residues" evidence="1">
    <location>
        <begin position="141"/>
        <end position="168"/>
    </location>
</feature>
<dbReference type="OrthoDB" id="5418088at2759"/>
<feature type="region of interest" description="Disordered" evidence="1">
    <location>
        <begin position="823"/>
        <end position="933"/>
    </location>
</feature>
<feature type="compositionally biased region" description="Low complexity" evidence="1">
    <location>
        <begin position="82"/>
        <end position="98"/>
    </location>
</feature>
<dbReference type="EMBL" id="KZ678451">
    <property type="protein sequence ID" value="PSR83970.1"/>
    <property type="molecule type" value="Genomic_DNA"/>
</dbReference>
<feature type="compositionally biased region" description="Basic and acidic residues" evidence="1">
    <location>
        <begin position="652"/>
        <end position="679"/>
    </location>
</feature>
<gene>
    <name evidence="3" type="ORF">BD289DRAFT_461102</name>
</gene>
<dbReference type="PANTHER" id="PTHR42081:SF2">
    <property type="entry name" value="NIPPED-B-LIKE PROTEIN B"/>
    <property type="match status" value="1"/>
</dbReference>
<feature type="domain" description="DUF8035" evidence="2">
    <location>
        <begin position="768"/>
        <end position="820"/>
    </location>
</feature>
<feature type="region of interest" description="Disordered" evidence="1">
    <location>
        <begin position="426"/>
        <end position="768"/>
    </location>
</feature>
<evidence type="ECO:0000313" key="4">
    <source>
        <dbReference type="Proteomes" id="UP000241462"/>
    </source>
</evidence>
<evidence type="ECO:0000313" key="3">
    <source>
        <dbReference type="EMBL" id="PSR83970.1"/>
    </source>
</evidence>
<feature type="region of interest" description="Disordered" evidence="1">
    <location>
        <begin position="51"/>
        <end position="249"/>
    </location>
</feature>
<evidence type="ECO:0000259" key="2">
    <source>
        <dbReference type="Pfam" id="PF26118"/>
    </source>
</evidence>
<feature type="compositionally biased region" description="Basic and acidic residues" evidence="1">
    <location>
        <begin position="891"/>
        <end position="910"/>
    </location>
</feature>
<dbReference type="AlphaFoldDB" id="A0A2T3A6V4"/>
<feature type="compositionally biased region" description="Basic and acidic residues" evidence="1">
    <location>
        <begin position="752"/>
        <end position="761"/>
    </location>
</feature>
<dbReference type="InterPro" id="IPR058348">
    <property type="entry name" value="DUF8035"/>
</dbReference>
<feature type="compositionally biased region" description="Basic and acidic residues" evidence="1">
    <location>
        <begin position="696"/>
        <end position="729"/>
    </location>
</feature>
<reference evidence="3 4" key="1">
    <citation type="journal article" date="2018" name="Mycol. Prog.">
        <title>Coniella lustricola, a new species from submerged detritus.</title>
        <authorList>
            <person name="Raudabaugh D.B."/>
            <person name="Iturriaga T."/>
            <person name="Carver A."/>
            <person name="Mondo S."/>
            <person name="Pangilinan J."/>
            <person name="Lipzen A."/>
            <person name="He G."/>
            <person name="Amirebrahimi M."/>
            <person name="Grigoriev I.V."/>
            <person name="Miller A.N."/>
        </authorList>
    </citation>
    <scope>NUCLEOTIDE SEQUENCE [LARGE SCALE GENOMIC DNA]</scope>
    <source>
        <strain evidence="3 4">B22-T-1</strain>
    </source>
</reference>
<sequence>MGDRYDRSGGRRSPIYAYGRTSLPVVPTTYYAGDVHGAPAPRYEAPVVQPRHYPTSTVGSSAHHHHHNRRNSSTFTNDWRGPNVPVTTTTYTVKTDPVSRSTSVREHSRARSHTLDTASRKPPIIVTTRQTKEASSSASHASRDAPHSPNPDRERERERGRNTYRGDDGYSIAQPASSMRSRSHSRYASERDSRRTSGIMSSTLDDEEFRRLRQRTNEERLQPSWNEPRRERPSSYYANPPRYSTSTVATDLGDSGYEYTGPGALLRYDLDNDRRATYYRPTVTVNDVVRKPYDAHARGPPPTTRGLDKVNRRAVEDPTAGIYERPTTRMPAPAPVVPVAAVAAVVPPHVDRRSGSIDVIASPVDRRVHRNSHAPAIPSYQDEYPARDPRARDYYPDDDVSARGFGIRTESDKKKDIIREEYAPARERRRDSRLEDRESRRHSEEDNERLYERPYGREHGKKEDPVRPEKKGSREDSVRDDDRDKVKLRDKVATGLSLAAGAIGLGGALGHGHREDSEDKGSPRRRTEEETHRDEDEERLKPAKREAEDRPREDSDVSSRPADKPRKDRDRDRGRDRDRDRDQRDRDRDRDRDPEDVDDSRRHRRDAEARLTGEAPSKDTNSSSDETKPRRRGRPASGFKPNDTASLMALKEQLRAQEEADSEHEKSAKKKEVSPERRNSPPSTREDVDELAAGPPRDDLRGRDASVSAADDKQVRLVSPPRDKDDKKPIKGILKQPKPQFPEEPNPIREGVAPHKDDKTKGNVPPGARWTKISRKLVNPEALTIGKERFEVRDDFVIVLRVLNKEEIEAYTAATAQLREMRRQEFEEREKEDERDDDDDRRRPHRSHRRDPRDEDDDEERRRREEKRERDRDRDRDRERDREPRSRRHRHEDDEPLRLEYSTEDRDRIPTRSHRHREREREREREPVSVRND</sequence>
<organism evidence="3 4">
    <name type="scientific">Coniella lustricola</name>
    <dbReference type="NCBI Taxonomy" id="2025994"/>
    <lineage>
        <taxon>Eukaryota</taxon>
        <taxon>Fungi</taxon>
        <taxon>Dikarya</taxon>
        <taxon>Ascomycota</taxon>
        <taxon>Pezizomycotina</taxon>
        <taxon>Sordariomycetes</taxon>
        <taxon>Sordariomycetidae</taxon>
        <taxon>Diaporthales</taxon>
        <taxon>Schizoparmaceae</taxon>
        <taxon>Coniella</taxon>
    </lineage>
</organism>
<accession>A0A2T3A6V4</accession>
<evidence type="ECO:0000256" key="1">
    <source>
        <dbReference type="SAM" id="MobiDB-lite"/>
    </source>
</evidence>
<dbReference type="PANTHER" id="PTHR42081">
    <property type="entry name" value="ZINC FINGER PROTEIN DHHC DOMAIN CONTAINING PROTEIN"/>
    <property type="match status" value="1"/>
</dbReference>
<dbReference type="InParanoid" id="A0A2T3A6V4"/>
<dbReference type="Pfam" id="PF26118">
    <property type="entry name" value="DUF8035"/>
    <property type="match status" value="1"/>
</dbReference>
<feature type="compositionally biased region" description="Basic and acidic residues" evidence="1">
    <location>
        <begin position="384"/>
        <end position="395"/>
    </location>
</feature>
<feature type="compositionally biased region" description="Basic and acidic residues" evidence="1">
    <location>
        <begin position="512"/>
        <end position="611"/>
    </location>
</feature>
<name>A0A2T3A6V4_9PEZI</name>
<feature type="region of interest" description="Disordered" evidence="1">
    <location>
        <begin position="370"/>
        <end position="407"/>
    </location>
</feature>
<dbReference type="STRING" id="2025994.A0A2T3A6V4"/>
<keyword evidence="4" id="KW-1185">Reference proteome</keyword>